<keyword evidence="9" id="KW-0808">Transferase</keyword>
<dbReference type="PANTHER" id="PTHR43344:SF2">
    <property type="entry name" value="PHOSPHOSERINE PHOSPHATASE"/>
    <property type="match status" value="1"/>
</dbReference>
<evidence type="ECO:0000256" key="7">
    <source>
        <dbReference type="ARBA" id="ARBA00022842"/>
    </source>
</evidence>
<evidence type="ECO:0000256" key="6">
    <source>
        <dbReference type="ARBA" id="ARBA00022801"/>
    </source>
</evidence>
<dbReference type="InterPro" id="IPR023214">
    <property type="entry name" value="HAD_sf"/>
</dbReference>
<dbReference type="Gene3D" id="3.40.50.1000">
    <property type="entry name" value="HAD superfamily/HAD-like"/>
    <property type="match status" value="1"/>
</dbReference>
<dbReference type="Gene3D" id="3.90.1470.10">
    <property type="entry name" value="thrh gene product, domain 2"/>
    <property type="match status" value="1"/>
</dbReference>
<evidence type="ECO:0000256" key="8">
    <source>
        <dbReference type="ARBA" id="ARBA00023299"/>
    </source>
</evidence>
<dbReference type="InterPro" id="IPR011863">
    <property type="entry name" value="HSK-PSP"/>
</dbReference>
<evidence type="ECO:0000256" key="5">
    <source>
        <dbReference type="ARBA" id="ARBA00022723"/>
    </source>
</evidence>
<organism evidence="9">
    <name type="scientific">hydrothermal vent metagenome</name>
    <dbReference type="NCBI Taxonomy" id="652676"/>
    <lineage>
        <taxon>unclassified sequences</taxon>
        <taxon>metagenomes</taxon>
        <taxon>ecological metagenomes</taxon>
    </lineage>
</organism>
<dbReference type="EC" id="3.1.3.3" evidence="3"/>
<evidence type="ECO:0000313" key="9">
    <source>
        <dbReference type="EMBL" id="CUS42639.1"/>
    </source>
</evidence>
<comment type="pathway">
    <text evidence="2">Amino-acid biosynthesis; L-serine biosynthesis; L-serine from 3-phospho-D-glycerate: step 3/3.</text>
</comment>
<dbReference type="GO" id="GO:0005737">
    <property type="term" value="C:cytoplasm"/>
    <property type="evidence" value="ECO:0007669"/>
    <property type="project" value="TreeGrafter"/>
</dbReference>
<keyword evidence="9" id="KW-0418">Kinase</keyword>
<evidence type="ECO:0000256" key="4">
    <source>
        <dbReference type="ARBA" id="ARBA00022605"/>
    </source>
</evidence>
<dbReference type="GO" id="GO:0006564">
    <property type="term" value="P:L-serine biosynthetic process"/>
    <property type="evidence" value="ECO:0007669"/>
    <property type="project" value="UniProtKB-KW"/>
</dbReference>
<accession>A0A160THR6</accession>
<dbReference type="NCBIfam" id="TIGR02137">
    <property type="entry name" value="HSK-PSP"/>
    <property type="match status" value="1"/>
</dbReference>
<dbReference type="AlphaFoldDB" id="A0A160THR6"/>
<dbReference type="GO" id="GO:0016301">
    <property type="term" value="F:kinase activity"/>
    <property type="evidence" value="ECO:0007669"/>
    <property type="project" value="UniProtKB-KW"/>
</dbReference>
<dbReference type="InterPro" id="IPR050582">
    <property type="entry name" value="HAD-like_SerB"/>
</dbReference>
<evidence type="ECO:0000256" key="1">
    <source>
        <dbReference type="ARBA" id="ARBA00001946"/>
    </source>
</evidence>
<protein>
    <recommendedName>
        <fullName evidence="3">phosphoserine phosphatase</fullName>
        <ecNumber evidence="3">3.1.3.3</ecNumber>
    </recommendedName>
</protein>
<reference evidence="9" key="1">
    <citation type="submission" date="2015-10" db="EMBL/GenBank/DDBJ databases">
        <authorList>
            <person name="Gilbert D.G."/>
        </authorList>
    </citation>
    <scope>NUCLEOTIDE SEQUENCE</scope>
</reference>
<name>A0A160THR6_9ZZZZ</name>
<dbReference type="PANTHER" id="PTHR43344">
    <property type="entry name" value="PHOSPHOSERINE PHOSPHATASE"/>
    <property type="match status" value="1"/>
</dbReference>
<dbReference type="GO" id="GO:0036424">
    <property type="term" value="F:L-phosphoserine phosphatase activity"/>
    <property type="evidence" value="ECO:0007669"/>
    <property type="project" value="TreeGrafter"/>
</dbReference>
<keyword evidence="6" id="KW-0378">Hydrolase</keyword>
<comment type="cofactor">
    <cofactor evidence="1">
        <name>Mg(2+)</name>
        <dbReference type="ChEBI" id="CHEBI:18420"/>
    </cofactor>
</comment>
<keyword evidence="4" id="KW-0028">Amino-acid biosynthesis</keyword>
<sequence length="205" mass="23589">MEIACLDLEGVLVPEIWIEFAEKTGIDALKATTRDIPDYDVLMKQRLGLLDQHGFKLQDIQDVIATLKPLDGAVEFVDWLRERFQVIILSDTFYEFSQPLMRQLGFPTLFCHRLITDETGRVTDYKLRQADPKRQSIRALQTIYYRTIAAGDSYNDTTMLAEADAGILFHAPQNVIDEFPQFPAVHTYEDLKKEFIKASNRDLTL</sequence>
<keyword evidence="8" id="KW-0718">Serine biosynthesis</keyword>
<dbReference type="EMBL" id="CZQC01000069">
    <property type="protein sequence ID" value="CUS42639.1"/>
    <property type="molecule type" value="Genomic_DNA"/>
</dbReference>
<dbReference type="SUPFAM" id="SSF56784">
    <property type="entry name" value="HAD-like"/>
    <property type="match status" value="1"/>
</dbReference>
<dbReference type="GO" id="GO:0000287">
    <property type="term" value="F:magnesium ion binding"/>
    <property type="evidence" value="ECO:0007669"/>
    <property type="project" value="TreeGrafter"/>
</dbReference>
<evidence type="ECO:0000256" key="3">
    <source>
        <dbReference type="ARBA" id="ARBA00012640"/>
    </source>
</evidence>
<dbReference type="NCBIfam" id="NF010109">
    <property type="entry name" value="PRK13582.1"/>
    <property type="match status" value="1"/>
</dbReference>
<keyword evidence="7" id="KW-0460">Magnesium</keyword>
<evidence type="ECO:0000256" key="2">
    <source>
        <dbReference type="ARBA" id="ARBA00005135"/>
    </source>
</evidence>
<proteinExistence type="predicted"/>
<keyword evidence="5" id="KW-0479">Metal-binding</keyword>
<dbReference type="InterPro" id="IPR036412">
    <property type="entry name" value="HAD-like_sf"/>
</dbReference>
<dbReference type="Pfam" id="PF00702">
    <property type="entry name" value="Hydrolase"/>
    <property type="match status" value="1"/>
</dbReference>
<gene>
    <name evidence="9" type="ORF">MGWOODY_Tha2612</name>
</gene>